<dbReference type="OrthoDB" id="9809531at2"/>
<organism evidence="2 3">
    <name type="scientific">Streptomyces alboflavus</name>
    <dbReference type="NCBI Taxonomy" id="67267"/>
    <lineage>
        <taxon>Bacteria</taxon>
        <taxon>Bacillati</taxon>
        <taxon>Actinomycetota</taxon>
        <taxon>Actinomycetes</taxon>
        <taxon>Kitasatosporales</taxon>
        <taxon>Streptomycetaceae</taxon>
        <taxon>Streptomyces</taxon>
    </lineage>
</organism>
<reference evidence="2 3" key="1">
    <citation type="submission" date="2017-05" db="EMBL/GenBank/DDBJ databases">
        <title>Streptomyces alboflavus Genome sequencing and assembly.</title>
        <authorList>
            <person name="Wang Y."/>
            <person name="Du B."/>
            <person name="Ding Y."/>
            <person name="Liu H."/>
            <person name="Hou Q."/>
            <person name="Liu K."/>
            <person name="Wang C."/>
            <person name="Yao L."/>
        </authorList>
    </citation>
    <scope>NUCLEOTIDE SEQUENCE [LARGE SCALE GENOMIC DNA]</scope>
    <source>
        <strain evidence="2 3">MDJK44</strain>
    </source>
</reference>
<dbReference type="Proteomes" id="UP000195880">
    <property type="component" value="Chromosome"/>
</dbReference>
<dbReference type="PANTHER" id="PTHR11669:SF8">
    <property type="entry name" value="DNA POLYMERASE III SUBUNIT DELTA"/>
    <property type="match status" value="1"/>
</dbReference>
<accession>A0A1Z1WFU8</accession>
<dbReference type="EMBL" id="CP021748">
    <property type="protein sequence ID" value="ARX85323.1"/>
    <property type="molecule type" value="Genomic_DNA"/>
</dbReference>
<dbReference type="KEGG" id="salf:SMD44_04783"/>
<dbReference type="STRING" id="67267.GCA_000716675_02220"/>
<dbReference type="InterPro" id="IPR050238">
    <property type="entry name" value="DNA_Rep/Repair_Clamp_Loader"/>
</dbReference>
<evidence type="ECO:0000313" key="2">
    <source>
        <dbReference type="EMBL" id="ARX85323.1"/>
    </source>
</evidence>
<dbReference type="Pfam" id="PF13177">
    <property type="entry name" value="DNA_pol3_delta2"/>
    <property type="match status" value="1"/>
</dbReference>
<evidence type="ECO:0000313" key="3">
    <source>
        <dbReference type="Proteomes" id="UP000195880"/>
    </source>
</evidence>
<sequence>MPVWDDLVGQEKVSGQLGAAARDADALVTAVAADTPLPESSKMTHAWLFTGPPGSGRADAARAFAAALQCVSPDRALGGEPGCGFCDGCHTSLIGTHADVEVIRTDLLSIGVKETRDLVRRAQMSPAGGRWQVIVLEDADRLTEGAGNVLLKAVEEPAPRTVWLLCAPSLEDVLPTIRSRCRHLTLRTPSVAAVADMLVRRDGIDPTAAAAAARATQGHIGRARRLATDERARERRAAVLKLPLRVGEIGGCLKAAQELIDTAAEEAKQVAEDVDVKETEDMKAALGAAQGGRMPRGTAGVMKDLEDKQKRRKTRTQRDSLDLALIDLTGVYRDVLALQLGSRVPLANTEVQDMLERMARETSPESTLRRIEAIGACRTALDRNVAPLLAVEAMTVALRAG</sequence>
<evidence type="ECO:0000256" key="1">
    <source>
        <dbReference type="SAM" id="Coils"/>
    </source>
</evidence>
<keyword evidence="3" id="KW-1185">Reference proteome</keyword>
<dbReference type="InterPro" id="IPR027417">
    <property type="entry name" value="P-loop_NTPase"/>
</dbReference>
<gene>
    <name evidence="2" type="ORF">SMD44_04783</name>
</gene>
<keyword evidence="1" id="KW-0175">Coiled coil</keyword>
<dbReference type="GO" id="GO:0006261">
    <property type="term" value="P:DNA-templated DNA replication"/>
    <property type="evidence" value="ECO:0007669"/>
    <property type="project" value="TreeGrafter"/>
</dbReference>
<name>A0A1Z1WFU8_9ACTN</name>
<dbReference type="RefSeq" id="WP_087885234.1">
    <property type="nucleotide sequence ID" value="NZ_CP021748.1"/>
</dbReference>
<dbReference type="PANTHER" id="PTHR11669">
    <property type="entry name" value="REPLICATION FACTOR C / DNA POLYMERASE III GAMMA-TAU SUBUNIT"/>
    <property type="match status" value="1"/>
</dbReference>
<protein>
    <submittedName>
        <fullName evidence="2">DNA polymerase III subunit delta</fullName>
    </submittedName>
</protein>
<dbReference type="eggNOG" id="COG0470">
    <property type="taxonomic scope" value="Bacteria"/>
</dbReference>
<feature type="coiled-coil region" evidence="1">
    <location>
        <begin position="253"/>
        <end position="280"/>
    </location>
</feature>
<proteinExistence type="predicted"/>
<dbReference type="NCBIfam" id="NF005926">
    <property type="entry name" value="PRK07940.1"/>
    <property type="match status" value="1"/>
</dbReference>
<dbReference type="SUPFAM" id="SSF52540">
    <property type="entry name" value="P-loop containing nucleoside triphosphate hydrolases"/>
    <property type="match status" value="1"/>
</dbReference>
<dbReference type="Gene3D" id="3.40.50.300">
    <property type="entry name" value="P-loop containing nucleotide triphosphate hydrolases"/>
    <property type="match status" value="1"/>
</dbReference>
<dbReference type="AlphaFoldDB" id="A0A1Z1WFU8"/>